<evidence type="ECO:0000313" key="2">
    <source>
        <dbReference type="Proteomes" id="UP000076863"/>
    </source>
</evidence>
<accession>A0A167K7E1</accession>
<keyword evidence="2" id="KW-1185">Reference proteome</keyword>
<gene>
    <name evidence="1" type="ORF">BBO_01266</name>
</gene>
<proteinExistence type="predicted"/>
<dbReference type="Proteomes" id="UP000076863">
    <property type="component" value="Unassembled WGS sequence"/>
</dbReference>
<name>A0A167K7E1_9HYPO</name>
<protein>
    <submittedName>
        <fullName evidence="1">Uncharacterized protein</fullName>
    </submittedName>
</protein>
<dbReference type="AlphaFoldDB" id="A0A167K7E1"/>
<sequence>MEERAPELTPGQRIRLEHRSELGPLSRGWEAPSISRYIDIYSLEMLRSDAADRGRRCVEVAALLCYYAQHVYKRSWPCILQKFKSRIIVDVLLHKTSLWLPLSMDSDWYRRRGLYLVDTPNKVEFSDKNWAYVTKQKNVLAIKTYENRVGGRFLKLPTPATDATHEFWKQKLSSQPSFNILSTLADFANRGGIQFLWWPDYYVPRQVYETLDLNEEIDGHKRHLLRW</sequence>
<evidence type="ECO:0000313" key="1">
    <source>
        <dbReference type="EMBL" id="OAA51319.1"/>
    </source>
</evidence>
<organism evidence="1 2">
    <name type="scientific">Beauveria brongniartii RCEF 3172</name>
    <dbReference type="NCBI Taxonomy" id="1081107"/>
    <lineage>
        <taxon>Eukaryota</taxon>
        <taxon>Fungi</taxon>
        <taxon>Dikarya</taxon>
        <taxon>Ascomycota</taxon>
        <taxon>Pezizomycotina</taxon>
        <taxon>Sordariomycetes</taxon>
        <taxon>Hypocreomycetidae</taxon>
        <taxon>Hypocreales</taxon>
        <taxon>Cordycipitaceae</taxon>
        <taxon>Beauveria</taxon>
        <taxon>Beauveria brongniartii</taxon>
    </lineage>
</organism>
<dbReference type="EMBL" id="AZHA01000002">
    <property type="protein sequence ID" value="OAA51319.1"/>
    <property type="molecule type" value="Genomic_DNA"/>
</dbReference>
<reference evidence="1 2" key="1">
    <citation type="journal article" date="2016" name="Genome Biol. Evol.">
        <title>Divergent and convergent evolution of fungal pathogenicity.</title>
        <authorList>
            <person name="Shang Y."/>
            <person name="Xiao G."/>
            <person name="Zheng P."/>
            <person name="Cen K."/>
            <person name="Zhan S."/>
            <person name="Wang C."/>
        </authorList>
    </citation>
    <scope>NUCLEOTIDE SEQUENCE [LARGE SCALE GENOMIC DNA]</scope>
    <source>
        <strain evidence="1 2">RCEF 3172</strain>
    </source>
</reference>
<comment type="caution">
    <text evidence="1">The sequence shown here is derived from an EMBL/GenBank/DDBJ whole genome shotgun (WGS) entry which is preliminary data.</text>
</comment>